<comment type="caution">
    <text evidence="2">The sequence shown here is derived from an EMBL/GenBank/DDBJ whole genome shotgun (WGS) entry which is preliminary data.</text>
</comment>
<dbReference type="RefSeq" id="WP_137261740.1">
    <property type="nucleotide sequence ID" value="NZ_SZQL01000007.1"/>
</dbReference>
<dbReference type="AlphaFoldDB" id="A0A4U3L1A9"/>
<protein>
    <submittedName>
        <fullName evidence="2">FtsX-like permease family protein</fullName>
    </submittedName>
</protein>
<feature type="transmembrane region" description="Helical" evidence="1">
    <location>
        <begin position="325"/>
        <end position="347"/>
    </location>
</feature>
<keyword evidence="1" id="KW-0472">Membrane</keyword>
<dbReference type="OrthoDB" id="1011751at2"/>
<reference evidence="2 3" key="1">
    <citation type="submission" date="2019-05" db="EMBL/GenBank/DDBJ databases">
        <title>Panacibacter sp. strain 17mud1-8 Genome sequencing and assembly.</title>
        <authorList>
            <person name="Chhetri G."/>
        </authorList>
    </citation>
    <scope>NUCLEOTIDE SEQUENCE [LARGE SCALE GENOMIC DNA]</scope>
    <source>
        <strain evidence="2 3">17mud1-8</strain>
    </source>
</reference>
<feature type="transmembrane region" description="Helical" evidence="1">
    <location>
        <begin position="269"/>
        <end position="293"/>
    </location>
</feature>
<accession>A0A4U3L1A9</accession>
<feature type="transmembrane region" description="Helical" evidence="1">
    <location>
        <begin position="359"/>
        <end position="380"/>
    </location>
</feature>
<dbReference type="EMBL" id="SZQL01000007">
    <property type="protein sequence ID" value="TKK68552.1"/>
    <property type="molecule type" value="Genomic_DNA"/>
</dbReference>
<keyword evidence="3" id="KW-1185">Reference proteome</keyword>
<name>A0A4U3L1A9_9BACT</name>
<gene>
    <name evidence="2" type="ORF">FC093_10545</name>
</gene>
<evidence type="ECO:0000256" key="1">
    <source>
        <dbReference type="SAM" id="Phobius"/>
    </source>
</evidence>
<sequence>MLNNLLKKLIKSGSGRIRFVMAIAGLSIALALILSAVQLQANYDELLHSKTNQDSIANFLVINKQVTAANTGSTTLSNKEIDDLKQQPFVEAVGVLTPSRFKVSASGGQHIPFYTELFFESVPNDFLDVQSKDWKWDDNSQFIPMIVPNTFLDMYNFGFATSQDLPQLSQQLVMSLPIQVNITGPQGVVQYYARVVGFSDRITSVLVPQQFMDWANAKFGTTQQAQPSRVVIRTNDPGNPRLVSYLKEHSLSTDADKTRFSKYRQVVNMVVNVSGVIGAVMFLFALLIFTLFIQLTIASSKEDIALLVTLGAAPKQLYQFLMKQFFPVNILIVVIVLLIIAVLQFFAKQYLSGQHIFISAYPSLFTFIAAFIILIVLWLVNRITIKKYISANA</sequence>
<proteinExistence type="predicted"/>
<organism evidence="2 3">
    <name type="scientific">Ilyomonas limi</name>
    <dbReference type="NCBI Taxonomy" id="2575867"/>
    <lineage>
        <taxon>Bacteria</taxon>
        <taxon>Pseudomonadati</taxon>
        <taxon>Bacteroidota</taxon>
        <taxon>Chitinophagia</taxon>
        <taxon>Chitinophagales</taxon>
        <taxon>Chitinophagaceae</taxon>
        <taxon>Ilyomonas</taxon>
    </lineage>
</organism>
<keyword evidence="1" id="KW-1133">Transmembrane helix</keyword>
<dbReference type="Proteomes" id="UP000305848">
    <property type="component" value="Unassembled WGS sequence"/>
</dbReference>
<evidence type="ECO:0000313" key="2">
    <source>
        <dbReference type="EMBL" id="TKK68552.1"/>
    </source>
</evidence>
<keyword evidence="1" id="KW-0812">Transmembrane</keyword>
<evidence type="ECO:0000313" key="3">
    <source>
        <dbReference type="Proteomes" id="UP000305848"/>
    </source>
</evidence>